<dbReference type="PANTHER" id="PTHR10366:SF564">
    <property type="entry name" value="STEROL-4-ALPHA-CARBOXYLATE 3-DEHYDROGENASE, DECARBOXYLATING"/>
    <property type="match status" value="1"/>
</dbReference>
<dbReference type="AlphaFoldDB" id="A0A8H3BTM2"/>
<keyword evidence="1" id="KW-0560">Oxidoreductase</keyword>
<dbReference type="SUPFAM" id="SSF51735">
    <property type="entry name" value="NAD(P)-binding Rossmann-fold domains"/>
    <property type="match status" value="1"/>
</dbReference>
<evidence type="ECO:0000256" key="2">
    <source>
        <dbReference type="ARBA" id="ARBA00023445"/>
    </source>
</evidence>
<gene>
    <name evidence="4" type="ORF">RDB_LOCUS162128</name>
</gene>
<dbReference type="FunFam" id="3.40.50.720:FF:000085">
    <property type="entry name" value="Dihydroflavonol reductase"/>
    <property type="match status" value="1"/>
</dbReference>
<sequence>MPSIKTDDTVLVTGASGFVAAWVCQCLLESGYKVRGTVRSASKGDYLVNLFQSYGDKFKYVIVNDMSQDGAFDEAVKGVDAIAHTASPVTFDTEDPKDVIEPAVRGTIGILESAHKYGPTVKRVVITSSAVAISDVMYHLKVPGTVHTENDWNTLSIQEIQEKGKDASGTHKYSASKVMAEKAAWDFVAKTKPNWDIVTCCPSLVYGPILHQVSDPSTVNASIAMVYNFVHNKEAMTEETLLTPNNFVDVRDVALAHVRALEVEEAGGQRFITSSASYCWQDALDVLDLPPGFPRGTPGAGKGLNHVVFSHAKAKKILGMEFKGLQECMRDTLEGLRKRGWAVMV</sequence>
<comment type="caution">
    <text evidence="4">The sequence shown here is derived from an EMBL/GenBank/DDBJ whole genome shotgun (WGS) entry which is preliminary data.</text>
</comment>
<dbReference type="InterPro" id="IPR001509">
    <property type="entry name" value="Epimerase_deHydtase"/>
</dbReference>
<dbReference type="GO" id="GO:0016616">
    <property type="term" value="F:oxidoreductase activity, acting on the CH-OH group of donors, NAD or NADP as acceptor"/>
    <property type="evidence" value="ECO:0007669"/>
    <property type="project" value="TreeGrafter"/>
</dbReference>
<evidence type="ECO:0000256" key="1">
    <source>
        <dbReference type="ARBA" id="ARBA00023002"/>
    </source>
</evidence>
<name>A0A8H3BTM2_9AGAM</name>
<dbReference type="PANTHER" id="PTHR10366">
    <property type="entry name" value="NAD DEPENDENT EPIMERASE/DEHYDRATASE"/>
    <property type="match status" value="1"/>
</dbReference>
<reference evidence="4" key="1">
    <citation type="submission" date="2021-01" db="EMBL/GenBank/DDBJ databases">
        <authorList>
            <person name="Kaushik A."/>
        </authorList>
    </citation>
    <scope>NUCLEOTIDE SEQUENCE</scope>
    <source>
        <strain evidence="4">AG3-T5</strain>
    </source>
</reference>
<protein>
    <recommendedName>
        <fullName evidence="3">NAD-dependent epimerase/dehydratase domain-containing protein</fullName>
    </recommendedName>
</protein>
<dbReference type="Pfam" id="PF01370">
    <property type="entry name" value="Epimerase"/>
    <property type="match status" value="1"/>
</dbReference>
<accession>A0A8H3BTM2</accession>
<organism evidence="4 5">
    <name type="scientific">Rhizoctonia solani</name>
    <dbReference type="NCBI Taxonomy" id="456999"/>
    <lineage>
        <taxon>Eukaryota</taxon>
        <taxon>Fungi</taxon>
        <taxon>Dikarya</taxon>
        <taxon>Basidiomycota</taxon>
        <taxon>Agaricomycotina</taxon>
        <taxon>Agaricomycetes</taxon>
        <taxon>Cantharellales</taxon>
        <taxon>Ceratobasidiaceae</taxon>
        <taxon>Rhizoctonia</taxon>
    </lineage>
</organism>
<proteinExistence type="inferred from homology"/>
<dbReference type="Gene3D" id="3.40.50.720">
    <property type="entry name" value="NAD(P)-binding Rossmann-like Domain"/>
    <property type="match status" value="1"/>
</dbReference>
<feature type="domain" description="NAD-dependent epimerase/dehydratase" evidence="3">
    <location>
        <begin position="10"/>
        <end position="267"/>
    </location>
</feature>
<dbReference type="InterPro" id="IPR050425">
    <property type="entry name" value="NAD(P)_dehydrat-like"/>
</dbReference>
<evidence type="ECO:0000313" key="4">
    <source>
        <dbReference type="EMBL" id="CAE6464982.1"/>
    </source>
</evidence>
<comment type="similarity">
    <text evidence="2">Belongs to the NAD(P)-dependent epimerase/dehydratase family. Dihydroflavonol-4-reductase subfamily.</text>
</comment>
<dbReference type="CDD" id="cd05227">
    <property type="entry name" value="AR_SDR_e"/>
    <property type="match status" value="1"/>
</dbReference>
<dbReference type="EMBL" id="CAJMWW010000303">
    <property type="protein sequence ID" value="CAE6464982.1"/>
    <property type="molecule type" value="Genomic_DNA"/>
</dbReference>
<dbReference type="InterPro" id="IPR036291">
    <property type="entry name" value="NAD(P)-bd_dom_sf"/>
</dbReference>
<dbReference type="Proteomes" id="UP000663841">
    <property type="component" value="Unassembled WGS sequence"/>
</dbReference>
<evidence type="ECO:0000313" key="5">
    <source>
        <dbReference type="Proteomes" id="UP000663841"/>
    </source>
</evidence>
<evidence type="ECO:0000259" key="3">
    <source>
        <dbReference type="Pfam" id="PF01370"/>
    </source>
</evidence>